<dbReference type="InterPro" id="IPR020904">
    <property type="entry name" value="Sc_DH/Rdtase_CS"/>
</dbReference>
<accession>A0A5E5ABW2</accession>
<protein>
    <submittedName>
        <fullName evidence="2">Gluconate 5-dehydrogenase</fullName>
    </submittedName>
</protein>
<evidence type="ECO:0000313" key="3">
    <source>
        <dbReference type="Proteomes" id="UP000414136"/>
    </source>
</evidence>
<dbReference type="PANTHER" id="PTHR42760">
    <property type="entry name" value="SHORT-CHAIN DEHYDROGENASES/REDUCTASES FAMILY MEMBER"/>
    <property type="match status" value="1"/>
</dbReference>
<dbReference type="GO" id="GO:0016616">
    <property type="term" value="F:oxidoreductase activity, acting on the CH-OH group of donors, NAD or NADP as acceptor"/>
    <property type="evidence" value="ECO:0007669"/>
    <property type="project" value="TreeGrafter"/>
</dbReference>
<evidence type="ECO:0000313" key="2">
    <source>
        <dbReference type="EMBL" id="VVE70035.1"/>
    </source>
</evidence>
<dbReference type="Gene3D" id="3.40.50.720">
    <property type="entry name" value="NAD(P)-binding Rossmann-like Domain"/>
    <property type="match status" value="1"/>
</dbReference>
<dbReference type="FunFam" id="3.40.50.720:FF:000084">
    <property type="entry name" value="Short-chain dehydrogenase reductase"/>
    <property type="match status" value="1"/>
</dbReference>
<proteinExistence type="inferred from homology"/>
<dbReference type="SUPFAM" id="SSF51735">
    <property type="entry name" value="NAD(P)-binding Rossmann-fold domains"/>
    <property type="match status" value="1"/>
</dbReference>
<dbReference type="Proteomes" id="UP000414136">
    <property type="component" value="Unassembled WGS sequence"/>
</dbReference>
<dbReference type="AlphaFoldDB" id="A0A5E5ABW2"/>
<dbReference type="PRINTS" id="PR00081">
    <property type="entry name" value="GDHRDH"/>
</dbReference>
<dbReference type="InterPro" id="IPR002347">
    <property type="entry name" value="SDR_fam"/>
</dbReference>
<dbReference type="RefSeq" id="WP_150626296.1">
    <property type="nucleotide sequence ID" value="NZ_CABPSQ010000006.1"/>
</dbReference>
<dbReference type="PROSITE" id="PS00061">
    <property type="entry name" value="ADH_SHORT"/>
    <property type="match status" value="1"/>
</dbReference>
<dbReference type="PRINTS" id="PR00080">
    <property type="entry name" value="SDRFAMILY"/>
</dbReference>
<evidence type="ECO:0000256" key="1">
    <source>
        <dbReference type="ARBA" id="ARBA00006484"/>
    </source>
</evidence>
<reference evidence="2 3" key="1">
    <citation type="submission" date="2019-08" db="EMBL/GenBank/DDBJ databases">
        <authorList>
            <person name="Peeters C."/>
        </authorList>
    </citation>
    <scope>NUCLEOTIDE SEQUENCE [LARGE SCALE GENOMIC DNA]</scope>
    <source>
        <strain evidence="2 3">LMG 31118</strain>
    </source>
</reference>
<dbReference type="Pfam" id="PF13561">
    <property type="entry name" value="adh_short_C2"/>
    <property type="match status" value="1"/>
</dbReference>
<comment type="similarity">
    <text evidence="1">Belongs to the short-chain dehydrogenases/reductases (SDR) family.</text>
</comment>
<organism evidence="2 3">
    <name type="scientific">Pandoraea captiosa</name>
    <dbReference type="NCBI Taxonomy" id="2508302"/>
    <lineage>
        <taxon>Bacteria</taxon>
        <taxon>Pseudomonadati</taxon>
        <taxon>Pseudomonadota</taxon>
        <taxon>Betaproteobacteria</taxon>
        <taxon>Burkholderiales</taxon>
        <taxon>Burkholderiaceae</taxon>
        <taxon>Pandoraea</taxon>
    </lineage>
</organism>
<keyword evidence="3" id="KW-1185">Reference proteome</keyword>
<dbReference type="EMBL" id="CABPSQ010000006">
    <property type="protein sequence ID" value="VVE70035.1"/>
    <property type="molecule type" value="Genomic_DNA"/>
</dbReference>
<sequence length="243" mass="24944">MYKGLEFDFKNVRAVVTGGTSGIGNATARALLNAGASVLVTGTSATAQAYGEVIDGFEYRQLDLGDSASIQAFVESVGAVDVLVNNAGRIMPDASFGQAVQVNLNAVYEISAGLWPRLKQSTAPGGAAIVNIASMMSYFGSPHLPGYGAAKAGVVQLTKTLAAGWAKDGIRVNAVAAGSVATAMTAEYANDPHWQQVVSGKTPLGRWASPEEIAAPILFLCSGASSFVTGHTLVVDGGYSIID</sequence>
<dbReference type="OrthoDB" id="9806974at2"/>
<name>A0A5E5ABW2_9BURK</name>
<gene>
    <name evidence="2" type="ORF">PCA31118_03407</name>
</gene>
<dbReference type="InterPro" id="IPR036291">
    <property type="entry name" value="NAD(P)-bd_dom_sf"/>
</dbReference>